<evidence type="ECO:0000313" key="1">
    <source>
        <dbReference type="EMBL" id="SDS83678.1"/>
    </source>
</evidence>
<proteinExistence type="predicted"/>
<accession>A0A1H1VFX3</accession>
<name>A0A1H1VFX3_MUCMA</name>
<dbReference type="OrthoDB" id="628330at2"/>
<organism evidence="1 2">
    <name type="scientific">Mucilaginibacter mallensis</name>
    <dbReference type="NCBI Taxonomy" id="652787"/>
    <lineage>
        <taxon>Bacteria</taxon>
        <taxon>Pseudomonadati</taxon>
        <taxon>Bacteroidota</taxon>
        <taxon>Sphingobacteriia</taxon>
        <taxon>Sphingobacteriales</taxon>
        <taxon>Sphingobacteriaceae</taxon>
        <taxon>Mucilaginibacter</taxon>
    </lineage>
</organism>
<reference evidence="1 2" key="1">
    <citation type="submission" date="2016-10" db="EMBL/GenBank/DDBJ databases">
        <authorList>
            <person name="de Groot N.N."/>
        </authorList>
    </citation>
    <scope>NUCLEOTIDE SEQUENCE [LARGE SCALE GENOMIC DNA]</scope>
    <source>
        <strain evidence="1 2">MP1X4</strain>
    </source>
</reference>
<dbReference type="EMBL" id="LT629740">
    <property type="protein sequence ID" value="SDS83678.1"/>
    <property type="molecule type" value="Genomic_DNA"/>
</dbReference>
<dbReference type="STRING" id="652787.SAMN05216490_1913"/>
<sequence length="322" mass="35670">MKKLYKVFITAALCSGVVSCTKAPNGYLSSQIRYPDSPIQIQRGNVVQTDPVNSDGSSAPVTYELLDIRNATTHKHADSVYRPQNHYVFTSIFNPNVDTTIALLNTHRKLVDGPCFDFNIHTGGFTFYQTTANVPLGTYEFDIKATNQNGSKIYKNIGTFTLFDGPAYEIDAGGSAWFQDNTTANGDTGNPLVTIEQLSTTGTLAILKLVDENGVPFNPSKGEIIARGDRSDFETYAKFHPLIASDTSLTCNFEITPFPFQQSAYGYLIYYRIPSQFVKYDAGSTPTADRIYSANPRFAFQLFQQGTYLITVHVPHVTRDPI</sequence>
<dbReference type="AlphaFoldDB" id="A0A1H1VFX3"/>
<evidence type="ECO:0000313" key="2">
    <source>
        <dbReference type="Proteomes" id="UP000199679"/>
    </source>
</evidence>
<dbReference type="PROSITE" id="PS51257">
    <property type="entry name" value="PROKAR_LIPOPROTEIN"/>
    <property type="match status" value="1"/>
</dbReference>
<dbReference type="RefSeq" id="WP_091371603.1">
    <property type="nucleotide sequence ID" value="NZ_LT629740.1"/>
</dbReference>
<dbReference type="Proteomes" id="UP000199679">
    <property type="component" value="Chromosome I"/>
</dbReference>
<gene>
    <name evidence="1" type="ORF">SAMN05216490_1913</name>
</gene>
<keyword evidence="2" id="KW-1185">Reference proteome</keyword>
<evidence type="ECO:0008006" key="3">
    <source>
        <dbReference type="Google" id="ProtNLM"/>
    </source>
</evidence>
<protein>
    <recommendedName>
        <fullName evidence="3">DUF5007 domain-containing protein</fullName>
    </recommendedName>
</protein>